<keyword evidence="2" id="KW-0646">Protease inhibitor</keyword>
<evidence type="ECO:0000313" key="5">
    <source>
        <dbReference type="Proteomes" id="UP000029121"/>
    </source>
</evidence>
<dbReference type="GO" id="GO:0009611">
    <property type="term" value="P:response to wounding"/>
    <property type="evidence" value="ECO:0007669"/>
    <property type="project" value="InterPro"/>
</dbReference>
<protein>
    <submittedName>
        <fullName evidence="4">Uncharacterized protein</fullName>
    </submittedName>
</protein>
<feature type="non-terminal residue" evidence="4">
    <location>
        <position position="1"/>
    </location>
</feature>
<dbReference type="Pfam" id="PF00280">
    <property type="entry name" value="potato_inhibit"/>
    <property type="match status" value="1"/>
</dbReference>
<dbReference type="Gene3D" id="3.30.10.10">
    <property type="entry name" value="Trypsin Inhibitor V, subunit A"/>
    <property type="match status" value="1"/>
</dbReference>
<dbReference type="Proteomes" id="UP000029121">
    <property type="component" value="Unassembled WGS sequence"/>
</dbReference>
<name>R0EYA8_9BRAS</name>
<organism evidence="4 5">
    <name type="scientific">Capsella rubella</name>
    <dbReference type="NCBI Taxonomy" id="81985"/>
    <lineage>
        <taxon>Eukaryota</taxon>
        <taxon>Viridiplantae</taxon>
        <taxon>Streptophyta</taxon>
        <taxon>Embryophyta</taxon>
        <taxon>Tracheophyta</taxon>
        <taxon>Spermatophyta</taxon>
        <taxon>Magnoliopsida</taxon>
        <taxon>eudicotyledons</taxon>
        <taxon>Gunneridae</taxon>
        <taxon>Pentapetalae</taxon>
        <taxon>rosids</taxon>
        <taxon>malvids</taxon>
        <taxon>Brassicales</taxon>
        <taxon>Brassicaceae</taxon>
        <taxon>Camelineae</taxon>
        <taxon>Capsella</taxon>
    </lineage>
</organism>
<evidence type="ECO:0000313" key="4">
    <source>
        <dbReference type="EMBL" id="EOA14277.1"/>
    </source>
</evidence>
<gene>
    <name evidence="4" type="ORF">CARUB_v10027439mg</name>
</gene>
<evidence type="ECO:0000256" key="2">
    <source>
        <dbReference type="ARBA" id="ARBA00022690"/>
    </source>
</evidence>
<dbReference type="InterPro" id="IPR000864">
    <property type="entry name" value="Prot_inh_pot1"/>
</dbReference>
<evidence type="ECO:0000256" key="3">
    <source>
        <dbReference type="ARBA" id="ARBA00022900"/>
    </source>
</evidence>
<proteinExistence type="inferred from homology"/>
<dbReference type="PANTHER" id="PTHR33091">
    <property type="entry name" value="PROTEIN, PUTATIVE, EXPRESSED-RELATED"/>
    <property type="match status" value="1"/>
</dbReference>
<dbReference type="AlphaFoldDB" id="R0EYA8"/>
<comment type="similarity">
    <text evidence="1">Belongs to the protease inhibitor I13 (potato type I serine protease inhibitor) family.</text>
</comment>
<sequence>KNTIQKLKPHTKSLQLEINTFTQEKMTSICEDPGKSSWPELMGTRGEYAKEVIERENPKMRAVIILEGTAVREIFICSRVYVWVNDYGVVVLVPTIG</sequence>
<evidence type="ECO:0000256" key="1">
    <source>
        <dbReference type="ARBA" id="ARBA00008210"/>
    </source>
</evidence>
<dbReference type="EMBL" id="KB870812">
    <property type="protein sequence ID" value="EOA14277.1"/>
    <property type="molecule type" value="Genomic_DNA"/>
</dbReference>
<keyword evidence="3" id="KW-0722">Serine protease inhibitor</keyword>
<dbReference type="SUPFAM" id="SSF54654">
    <property type="entry name" value="CI-2 family of serine protease inhibitors"/>
    <property type="match status" value="1"/>
</dbReference>
<dbReference type="InterPro" id="IPR036354">
    <property type="entry name" value="Prot_inh_pot1_sf"/>
</dbReference>
<reference evidence="5" key="1">
    <citation type="journal article" date="2013" name="Nat. Genet.">
        <title>The Capsella rubella genome and the genomic consequences of rapid mating system evolution.</title>
        <authorList>
            <person name="Slotte T."/>
            <person name="Hazzouri K.M."/>
            <person name="Agren J.A."/>
            <person name="Koenig D."/>
            <person name="Maumus F."/>
            <person name="Guo Y.L."/>
            <person name="Steige K."/>
            <person name="Platts A.E."/>
            <person name="Escobar J.S."/>
            <person name="Newman L.K."/>
            <person name="Wang W."/>
            <person name="Mandakova T."/>
            <person name="Vello E."/>
            <person name="Smith L.M."/>
            <person name="Henz S.R."/>
            <person name="Steffen J."/>
            <person name="Takuno S."/>
            <person name="Brandvain Y."/>
            <person name="Coop G."/>
            <person name="Andolfatto P."/>
            <person name="Hu T.T."/>
            <person name="Blanchette M."/>
            <person name="Clark R.M."/>
            <person name="Quesneville H."/>
            <person name="Nordborg M."/>
            <person name="Gaut B.S."/>
            <person name="Lysak M.A."/>
            <person name="Jenkins J."/>
            <person name="Grimwood J."/>
            <person name="Chapman J."/>
            <person name="Prochnik S."/>
            <person name="Shu S."/>
            <person name="Rokhsar D."/>
            <person name="Schmutz J."/>
            <person name="Weigel D."/>
            <person name="Wright S.I."/>
        </authorList>
    </citation>
    <scope>NUCLEOTIDE SEQUENCE [LARGE SCALE GENOMIC DNA]</scope>
    <source>
        <strain evidence="5">cv. Monte Gargano</strain>
    </source>
</reference>
<keyword evidence="5" id="KW-1185">Reference proteome</keyword>
<dbReference type="STRING" id="81985.R0EYA8"/>
<dbReference type="FunFam" id="3.30.10.10:FF:000001">
    <property type="entry name" value="Serine protease inhibitor, potato inhibitor I-type family protein"/>
    <property type="match status" value="1"/>
</dbReference>
<dbReference type="GO" id="GO:0004867">
    <property type="term" value="F:serine-type endopeptidase inhibitor activity"/>
    <property type="evidence" value="ECO:0007669"/>
    <property type="project" value="UniProtKB-KW"/>
</dbReference>
<accession>R0EYA8</accession>
<dbReference type="PANTHER" id="PTHR33091:SF103">
    <property type="entry name" value="SERINE PROTEASE INHIBITOR, POTATO INHIBITOR I-TYPE FAMILY PROTEIN"/>
    <property type="match status" value="1"/>
</dbReference>